<dbReference type="Proteomes" id="UP000003455">
    <property type="component" value="Chromosome"/>
</dbReference>
<feature type="binding site" evidence="8">
    <location>
        <begin position="153"/>
        <end position="156"/>
    </location>
    <ligand>
        <name>ATP</name>
        <dbReference type="ChEBI" id="CHEBI:30616"/>
    </ligand>
</feature>
<dbReference type="InterPro" id="IPR042176">
    <property type="entry name" value="Pantoate_ligase_C"/>
</dbReference>
<comment type="subunit">
    <text evidence="8">Homodimer.</text>
</comment>
<evidence type="ECO:0000313" key="10">
    <source>
        <dbReference type="Proteomes" id="UP000003455"/>
    </source>
</evidence>
<dbReference type="Gene3D" id="3.40.50.620">
    <property type="entry name" value="HUPs"/>
    <property type="match status" value="1"/>
</dbReference>
<dbReference type="FunFam" id="3.40.50.620:FF:000013">
    <property type="entry name" value="Pantothenate synthetase"/>
    <property type="match status" value="1"/>
</dbReference>
<evidence type="ECO:0000313" key="9">
    <source>
        <dbReference type="EMBL" id="EFH96552.1"/>
    </source>
</evidence>
<sequence>MRLITMTKLITTVKEMQHIVKAAKRSGTTIGFIPTMGALHDGHLTMVRESVSTNDITVVSVFVNPLQFGPNEDFDAYPRQIDKDLELVSEVGADIVFHPAVEDMYPGELGIDVKVGPLADVLEGAKRPGHFDGVVTVVNKLFNIVMPDYAYFGKKDAQQLAIVEQMVKDFNHAVEIIGIDIVREADGLAKSSRNVYLTEQERQEAVHLSKSLLLAQALYQDGERQSKVIIDKVTQYLESHISGRIEEVAVYSYPQLVEQHEITGRIFISLAVKFSKARLIDNIIIGAE</sequence>
<dbReference type="GO" id="GO:0005829">
    <property type="term" value="C:cytosol"/>
    <property type="evidence" value="ECO:0007669"/>
    <property type="project" value="TreeGrafter"/>
</dbReference>
<feature type="binding site" evidence="8">
    <location>
        <begin position="190"/>
        <end position="193"/>
    </location>
    <ligand>
        <name>ATP</name>
        <dbReference type="ChEBI" id="CHEBI:30616"/>
    </ligand>
</feature>
<dbReference type="CDD" id="cd00560">
    <property type="entry name" value="PanC"/>
    <property type="match status" value="1"/>
</dbReference>
<dbReference type="FunFam" id="3.30.1300.10:FF:000001">
    <property type="entry name" value="Pantothenate synthetase"/>
    <property type="match status" value="1"/>
</dbReference>
<comment type="catalytic activity">
    <reaction evidence="7 8">
        <text>(R)-pantoate + beta-alanine + ATP = (R)-pantothenate + AMP + diphosphate + H(+)</text>
        <dbReference type="Rhea" id="RHEA:10912"/>
        <dbReference type="ChEBI" id="CHEBI:15378"/>
        <dbReference type="ChEBI" id="CHEBI:15980"/>
        <dbReference type="ChEBI" id="CHEBI:29032"/>
        <dbReference type="ChEBI" id="CHEBI:30616"/>
        <dbReference type="ChEBI" id="CHEBI:33019"/>
        <dbReference type="ChEBI" id="CHEBI:57966"/>
        <dbReference type="ChEBI" id="CHEBI:456215"/>
        <dbReference type="EC" id="6.3.2.1"/>
    </reaction>
</comment>
<feature type="binding site" evidence="8">
    <location>
        <position position="67"/>
    </location>
    <ligand>
        <name>beta-alanine</name>
        <dbReference type="ChEBI" id="CHEBI:57966"/>
    </ligand>
</feature>
<dbReference type="Pfam" id="PF02569">
    <property type="entry name" value="Pantoate_ligase"/>
    <property type="match status" value="1"/>
</dbReference>
<evidence type="ECO:0000256" key="7">
    <source>
        <dbReference type="ARBA" id="ARBA00048258"/>
    </source>
</evidence>
<gene>
    <name evidence="8 9" type="primary">panC</name>
    <name evidence="9" type="ORF">HMPREF0769_10554</name>
</gene>
<dbReference type="AlphaFoldDB" id="A0A0E1XB35"/>
<dbReference type="GO" id="GO:0015940">
    <property type="term" value="P:pantothenate biosynthetic process"/>
    <property type="evidence" value="ECO:0007669"/>
    <property type="project" value="UniProtKB-UniRule"/>
</dbReference>
<keyword evidence="4 8" id="KW-0566">Pantothenate biosynthesis</keyword>
<feature type="active site" description="Proton donor" evidence="8">
    <location>
        <position position="43"/>
    </location>
</feature>
<evidence type="ECO:0000256" key="5">
    <source>
        <dbReference type="ARBA" id="ARBA00022741"/>
    </source>
</evidence>
<evidence type="ECO:0000256" key="3">
    <source>
        <dbReference type="ARBA" id="ARBA00022598"/>
    </source>
</evidence>
<feature type="binding site" evidence="8">
    <location>
        <position position="67"/>
    </location>
    <ligand>
        <name>(R)-pantoate</name>
        <dbReference type="ChEBI" id="CHEBI:15980"/>
    </ligand>
</feature>
<comment type="function">
    <text evidence="8">Catalyzes the condensation of pantoate with beta-alanine in an ATP-dependent reaction via a pantoyl-adenylate intermediate.</text>
</comment>
<dbReference type="EMBL" id="ACJA02000001">
    <property type="protein sequence ID" value="EFH96552.1"/>
    <property type="molecule type" value="Genomic_DNA"/>
</dbReference>
<evidence type="ECO:0000256" key="2">
    <source>
        <dbReference type="ARBA" id="ARBA00009256"/>
    </source>
</evidence>
<dbReference type="PANTHER" id="PTHR21299:SF1">
    <property type="entry name" value="PANTOATE--BETA-ALANINE LIGASE"/>
    <property type="match status" value="1"/>
</dbReference>
<protein>
    <recommendedName>
        <fullName evidence="8">Pantothenate synthetase</fullName>
        <shortName evidence="8">PS</shortName>
        <ecNumber evidence="8">6.3.2.1</ecNumber>
    </recommendedName>
    <alternativeName>
        <fullName evidence="8">Pantoate--beta-alanine ligase</fullName>
    </alternativeName>
    <alternativeName>
        <fullName evidence="8">Pantoate-activating enzyme</fullName>
    </alternativeName>
</protein>
<comment type="subcellular location">
    <subcellularLocation>
        <location evidence="8">Cytoplasm</location>
    </subcellularLocation>
</comment>
<evidence type="ECO:0000256" key="8">
    <source>
        <dbReference type="HAMAP-Rule" id="MF_00158"/>
    </source>
</evidence>
<dbReference type="GO" id="GO:0004592">
    <property type="term" value="F:pantoate-beta-alanine ligase activity"/>
    <property type="evidence" value="ECO:0007669"/>
    <property type="project" value="UniProtKB-UniRule"/>
</dbReference>
<organism evidence="9 10">
    <name type="scientific">Staphylococcus aureus subsp. aureus MN8</name>
    <dbReference type="NCBI Taxonomy" id="548470"/>
    <lineage>
        <taxon>Bacteria</taxon>
        <taxon>Bacillati</taxon>
        <taxon>Bacillota</taxon>
        <taxon>Bacilli</taxon>
        <taxon>Bacillales</taxon>
        <taxon>Staphylococcaceae</taxon>
        <taxon>Staphylococcus</taxon>
    </lineage>
</organism>
<feature type="binding site" evidence="8">
    <location>
        <position position="159"/>
    </location>
    <ligand>
        <name>(R)-pantoate</name>
        <dbReference type="ChEBI" id="CHEBI:15980"/>
    </ligand>
</feature>
<dbReference type="InterPro" id="IPR014729">
    <property type="entry name" value="Rossmann-like_a/b/a_fold"/>
</dbReference>
<dbReference type="EC" id="6.3.2.1" evidence="8"/>
<comment type="pathway">
    <text evidence="1 8">Cofactor biosynthesis; (R)-pantothenate biosynthesis; (R)-pantothenate from (R)-pantoate and beta-alanine: step 1/1.</text>
</comment>
<accession>A0A0E1XB35</accession>
<keyword evidence="8" id="KW-0963">Cytoplasm</keyword>
<dbReference type="HAMAP" id="MF_00158">
    <property type="entry name" value="PanC"/>
    <property type="match status" value="1"/>
</dbReference>
<feature type="binding site" evidence="8">
    <location>
        <begin position="36"/>
        <end position="43"/>
    </location>
    <ligand>
        <name>ATP</name>
        <dbReference type="ChEBI" id="CHEBI:30616"/>
    </ligand>
</feature>
<dbReference type="SUPFAM" id="SSF52374">
    <property type="entry name" value="Nucleotidylyl transferase"/>
    <property type="match status" value="1"/>
</dbReference>
<keyword evidence="6 8" id="KW-0067">ATP-binding</keyword>
<dbReference type="NCBIfam" id="TIGR00018">
    <property type="entry name" value="panC"/>
    <property type="match status" value="1"/>
</dbReference>
<evidence type="ECO:0000256" key="4">
    <source>
        <dbReference type="ARBA" id="ARBA00022655"/>
    </source>
</evidence>
<dbReference type="HOGENOM" id="CLU_047148_0_0_9"/>
<dbReference type="InterPro" id="IPR003721">
    <property type="entry name" value="Pantoate_ligase"/>
</dbReference>
<comment type="similarity">
    <text evidence="2 8">Belongs to the pantothenate synthetase family.</text>
</comment>
<comment type="caution">
    <text evidence="9">The sequence shown here is derived from an EMBL/GenBank/DDBJ whole genome shotgun (WGS) entry which is preliminary data.</text>
</comment>
<proteinExistence type="inferred from homology"/>
<evidence type="ECO:0000256" key="6">
    <source>
        <dbReference type="ARBA" id="ARBA00022840"/>
    </source>
</evidence>
<dbReference type="GO" id="GO:0005524">
    <property type="term" value="F:ATP binding"/>
    <property type="evidence" value="ECO:0007669"/>
    <property type="project" value="UniProtKB-KW"/>
</dbReference>
<dbReference type="PANTHER" id="PTHR21299">
    <property type="entry name" value="CYTIDYLATE KINASE/PANTOATE-BETA-ALANINE LIGASE"/>
    <property type="match status" value="1"/>
</dbReference>
<keyword evidence="5 8" id="KW-0547">Nucleotide-binding</keyword>
<feature type="binding site" evidence="8">
    <location>
        <position position="182"/>
    </location>
    <ligand>
        <name>ATP</name>
        <dbReference type="ChEBI" id="CHEBI:30616"/>
    </ligand>
</feature>
<name>A0A0E1XB35_STAAU</name>
<reference evidence="9 10" key="1">
    <citation type="submission" date="2010-05" db="EMBL/GenBank/DDBJ databases">
        <authorList>
            <person name="Muzny D."/>
            <person name="Qin X."/>
            <person name="Buhay C."/>
            <person name="Dugan-Rocha S."/>
            <person name="Ding Y."/>
            <person name="Chen G."/>
            <person name="Hawes A."/>
            <person name="Holder M."/>
            <person name="Jhangiani S."/>
            <person name="Johnson A."/>
            <person name="Khan Z."/>
            <person name="Li Z."/>
            <person name="Liu W."/>
            <person name="Liu X."/>
            <person name="Perez L."/>
            <person name="Shen H."/>
            <person name="Wang Q."/>
            <person name="Watt J."/>
            <person name="Xi L."/>
            <person name="Xin Y."/>
            <person name="Zhou J."/>
            <person name="Deng J."/>
            <person name="Jiang H."/>
            <person name="Liu Y."/>
            <person name="Qu J."/>
            <person name="Song X.-Z."/>
            <person name="Zhang L."/>
            <person name="Villasana D."/>
            <person name="Johnson A."/>
            <person name="Liu J."/>
            <person name="Liyanage D."/>
            <person name="Lorensuhewa L."/>
            <person name="Robinson T."/>
            <person name="Song A."/>
            <person name="Song B.-B."/>
            <person name="Dinh H."/>
            <person name="Thornton R."/>
            <person name="Coyle M."/>
            <person name="Francisco L."/>
            <person name="Jackson L."/>
            <person name="Javaid M."/>
            <person name="Korchina V."/>
            <person name="Kovar C."/>
            <person name="Mata R."/>
            <person name="Mathew T."/>
            <person name="Ngo R."/>
            <person name="Nguyen L."/>
            <person name="Nguyen N."/>
            <person name="Okwuonu G."/>
            <person name="Ongeri F."/>
            <person name="Pham C."/>
            <person name="Simmons D."/>
            <person name="Wilczek-Boney K."/>
            <person name="Hale W."/>
            <person name="Jakkamsetti A."/>
            <person name="Pham P."/>
            <person name="Ruth R."/>
            <person name="San Lucas F."/>
            <person name="Warren J."/>
            <person name="Zhang J."/>
            <person name="Zhao Z."/>
            <person name="Zhou C."/>
            <person name="Zhu D."/>
            <person name="Lee S."/>
            <person name="Bess C."/>
            <person name="Blankenburg K."/>
            <person name="Forbes L."/>
            <person name="Fu Q."/>
            <person name="Gubbala S."/>
            <person name="Hirani K."/>
            <person name="Jayaseelan J.C."/>
            <person name="Lara F."/>
            <person name="Munidasa M."/>
            <person name="Palculict T."/>
            <person name="Patil S."/>
            <person name="Pu L.-L."/>
            <person name="Saada N."/>
            <person name="Tang L."/>
            <person name="Weissenberger G."/>
            <person name="Zhu Y."/>
            <person name="Hemphill L."/>
            <person name="Shang Y."/>
            <person name="Youmans B."/>
            <person name="Ayvaz T."/>
            <person name="Ross M."/>
            <person name="Santibanez J."/>
            <person name="Aqrawi P."/>
            <person name="Gross S."/>
            <person name="Joshi V."/>
            <person name="Fowler G."/>
            <person name="Nazareth L."/>
            <person name="Reid J."/>
            <person name="Worley K."/>
            <person name="Petrosino J."/>
            <person name="Highlander S."/>
            <person name="Gibbs R."/>
        </authorList>
    </citation>
    <scope>NUCLEOTIDE SEQUENCE [LARGE SCALE GENOMIC DNA]</scope>
    <source>
        <strain evidence="9 10">MN8</strain>
    </source>
</reference>
<comment type="miscellaneous">
    <text evidence="8">The reaction proceeds by a bi uni uni bi ping pong mechanism.</text>
</comment>
<keyword evidence="3 8" id="KW-0436">Ligase</keyword>
<dbReference type="Gene3D" id="3.30.1300.10">
    <property type="entry name" value="Pantoate-beta-alanine ligase, C-terminal domain"/>
    <property type="match status" value="1"/>
</dbReference>
<dbReference type="UniPathway" id="UPA00028">
    <property type="reaction ID" value="UER00005"/>
</dbReference>
<evidence type="ECO:0000256" key="1">
    <source>
        <dbReference type="ARBA" id="ARBA00004990"/>
    </source>
</evidence>